<dbReference type="InterPro" id="IPR027417">
    <property type="entry name" value="P-loop_NTPase"/>
</dbReference>
<reference evidence="7 8" key="1">
    <citation type="submission" date="2020-04" db="EMBL/GenBank/DDBJ databases">
        <authorList>
            <person name="Liu S."/>
        </authorList>
    </citation>
    <scope>NUCLEOTIDE SEQUENCE [LARGE SCALE GENOMIC DNA]</scope>
    <source>
        <strain evidence="7 8">CGMCC 1.15091</strain>
    </source>
</reference>
<feature type="non-terminal residue" evidence="7">
    <location>
        <position position="1"/>
    </location>
</feature>
<evidence type="ECO:0000313" key="7">
    <source>
        <dbReference type="EMBL" id="NKX51854.1"/>
    </source>
</evidence>
<dbReference type="PANTHER" id="PTHR43790">
    <property type="entry name" value="CARBOHYDRATE TRANSPORT ATP-BINDING PROTEIN MG119-RELATED"/>
    <property type="match status" value="1"/>
</dbReference>
<dbReference type="PANTHER" id="PTHR43790:SF3">
    <property type="entry name" value="D-ALLOSE IMPORT ATP-BINDING PROTEIN ALSA-RELATED"/>
    <property type="match status" value="1"/>
</dbReference>
<gene>
    <name evidence="7" type="ORF">HER39_15025</name>
</gene>
<organism evidence="7 8">
    <name type="scientific">Arthrobacter deserti</name>
    <dbReference type="NCBI Taxonomy" id="1742687"/>
    <lineage>
        <taxon>Bacteria</taxon>
        <taxon>Bacillati</taxon>
        <taxon>Actinomycetota</taxon>
        <taxon>Actinomycetes</taxon>
        <taxon>Micrococcales</taxon>
        <taxon>Micrococcaceae</taxon>
        <taxon>Arthrobacter</taxon>
    </lineage>
</organism>
<evidence type="ECO:0000256" key="6">
    <source>
        <dbReference type="ARBA" id="ARBA00023136"/>
    </source>
</evidence>
<dbReference type="Proteomes" id="UP000523795">
    <property type="component" value="Unassembled WGS sequence"/>
</dbReference>
<keyword evidence="1" id="KW-0813">Transport</keyword>
<comment type="caution">
    <text evidence="7">The sequence shown here is derived from an EMBL/GenBank/DDBJ whole genome shotgun (WGS) entry which is preliminary data.</text>
</comment>
<keyword evidence="3" id="KW-0547">Nucleotide-binding</keyword>
<evidence type="ECO:0000256" key="3">
    <source>
        <dbReference type="ARBA" id="ARBA00022741"/>
    </source>
</evidence>
<dbReference type="InterPro" id="IPR050107">
    <property type="entry name" value="ABC_carbohydrate_import_ATPase"/>
</dbReference>
<keyword evidence="2" id="KW-1003">Cell membrane</keyword>
<protein>
    <submittedName>
        <fullName evidence="7">Sugar ABC transporter ATP-binding protein</fullName>
    </submittedName>
</protein>
<evidence type="ECO:0000256" key="2">
    <source>
        <dbReference type="ARBA" id="ARBA00022475"/>
    </source>
</evidence>
<proteinExistence type="predicted"/>
<dbReference type="EMBL" id="JAAZSR010000327">
    <property type="protein sequence ID" value="NKX51854.1"/>
    <property type="molecule type" value="Genomic_DNA"/>
</dbReference>
<keyword evidence="5" id="KW-1278">Translocase</keyword>
<accession>A0ABX1JST2</accession>
<dbReference type="SUPFAM" id="SSF52540">
    <property type="entry name" value="P-loop containing nucleoside triphosphate hydrolases"/>
    <property type="match status" value="1"/>
</dbReference>
<evidence type="ECO:0000256" key="4">
    <source>
        <dbReference type="ARBA" id="ARBA00022840"/>
    </source>
</evidence>
<evidence type="ECO:0000256" key="5">
    <source>
        <dbReference type="ARBA" id="ARBA00022967"/>
    </source>
</evidence>
<dbReference type="GO" id="GO:0005524">
    <property type="term" value="F:ATP binding"/>
    <property type="evidence" value="ECO:0007669"/>
    <property type="project" value="UniProtKB-KW"/>
</dbReference>
<dbReference type="Gene3D" id="3.40.50.300">
    <property type="entry name" value="P-loop containing nucleotide triphosphate hydrolases"/>
    <property type="match status" value="1"/>
</dbReference>
<evidence type="ECO:0000256" key="1">
    <source>
        <dbReference type="ARBA" id="ARBA00022448"/>
    </source>
</evidence>
<sequence>PTRGVDVGARSEIYRIIVDLAARGMAVVMASSHMPEILSLSHRALVMRGLGVAGELGKSELLEPSAQDKIFRLASGLEASTKKDIENNDN</sequence>
<evidence type="ECO:0000313" key="8">
    <source>
        <dbReference type="Proteomes" id="UP000523795"/>
    </source>
</evidence>
<name>A0ABX1JST2_9MICC</name>
<keyword evidence="8" id="KW-1185">Reference proteome</keyword>
<keyword evidence="4 7" id="KW-0067">ATP-binding</keyword>
<keyword evidence="6" id="KW-0472">Membrane</keyword>